<evidence type="ECO:0000256" key="1">
    <source>
        <dbReference type="SAM" id="MobiDB-lite"/>
    </source>
</evidence>
<accession>A0A2W4VWV1</accession>
<sequence length="153" mass="15909">MRPQDPNFPQEIPPVPPPRDSGQRSSSQSEPEAGDIKPGLDLSSGEPLSQAAESPDSVSPDSAPQDAVPQDAVPPDAAPQAAEPQDSAPQNSARGNGDRNSPSQANQPINPAPPARAPGGNGRAYTPDPQPWTDRDLQNAEDRSSTPPTKAKT</sequence>
<reference evidence="2 3" key="2">
    <citation type="submission" date="2018-06" db="EMBL/GenBank/DDBJ databases">
        <title>Metagenomic assembly of (sub)arctic Cyanobacteria and their associated microbiome from non-axenic cultures.</title>
        <authorList>
            <person name="Baurain D."/>
        </authorList>
    </citation>
    <scope>NUCLEOTIDE SEQUENCE [LARGE SCALE GENOMIC DNA]</scope>
    <source>
        <strain evidence="2">ULC041bin1</strain>
    </source>
</reference>
<feature type="non-terminal residue" evidence="2">
    <location>
        <position position="153"/>
    </location>
</feature>
<feature type="compositionally biased region" description="Low complexity" evidence="1">
    <location>
        <begin position="63"/>
        <end position="90"/>
    </location>
</feature>
<comment type="caution">
    <text evidence="2">The sequence shown here is derived from an EMBL/GenBank/DDBJ whole genome shotgun (WGS) entry which is preliminary data.</text>
</comment>
<dbReference type="AlphaFoldDB" id="A0A2W4VWV1"/>
<evidence type="ECO:0000313" key="2">
    <source>
        <dbReference type="EMBL" id="PZO36836.1"/>
    </source>
</evidence>
<dbReference type="Proteomes" id="UP000249081">
    <property type="component" value="Unassembled WGS sequence"/>
</dbReference>
<proteinExistence type="predicted"/>
<feature type="region of interest" description="Disordered" evidence="1">
    <location>
        <begin position="1"/>
        <end position="153"/>
    </location>
</feature>
<reference evidence="3" key="1">
    <citation type="submission" date="2018-04" db="EMBL/GenBank/DDBJ databases">
        <authorList>
            <person name="Cornet L."/>
        </authorList>
    </citation>
    <scope>NUCLEOTIDE SEQUENCE [LARGE SCALE GENOMIC DNA]</scope>
</reference>
<evidence type="ECO:0000313" key="3">
    <source>
        <dbReference type="Proteomes" id="UP000249081"/>
    </source>
</evidence>
<protein>
    <submittedName>
        <fullName evidence="2">Uncharacterized protein</fullName>
    </submittedName>
</protein>
<feature type="compositionally biased region" description="Polar residues" evidence="1">
    <location>
        <begin position="91"/>
        <end position="103"/>
    </location>
</feature>
<organism evidence="2 3">
    <name type="scientific">Shackletoniella antarctica</name>
    <dbReference type="NCBI Taxonomy" id="268115"/>
    <lineage>
        <taxon>Bacteria</taxon>
        <taxon>Bacillati</taxon>
        <taxon>Cyanobacteriota</taxon>
        <taxon>Cyanophyceae</taxon>
        <taxon>Oculatellales</taxon>
        <taxon>Oculatellaceae</taxon>
        <taxon>Shackletoniella</taxon>
    </lineage>
</organism>
<dbReference type="EMBL" id="QBMN01000133">
    <property type="protein sequence ID" value="PZO36836.1"/>
    <property type="molecule type" value="Genomic_DNA"/>
</dbReference>
<feature type="compositionally biased region" description="Basic and acidic residues" evidence="1">
    <location>
        <begin position="133"/>
        <end position="144"/>
    </location>
</feature>
<name>A0A2W4VWV1_9CYAN</name>
<gene>
    <name evidence="2" type="ORF">DCF17_16685</name>
</gene>